<feature type="non-terminal residue" evidence="1">
    <location>
        <position position="135"/>
    </location>
</feature>
<dbReference type="Proteomes" id="UP001145114">
    <property type="component" value="Unassembled WGS sequence"/>
</dbReference>
<sequence length="135" mass="15625">MDELLIYTRDHIGLYGLLVSELDRCYQSYYDNRGQESCRLERANNHGNAAADVAVDDNFKEFVWEYLIEFPGLYFMRRDDVSDEEEIVHRAGSCDNGDNDDTPAEYKKGLTAVSWKSVHDLYPDLKVRVASKYVN</sequence>
<reference evidence="1" key="1">
    <citation type="submission" date="2022-06" db="EMBL/GenBank/DDBJ databases">
        <title>Phylogenomic reconstructions and comparative analyses of Kickxellomycotina fungi.</title>
        <authorList>
            <person name="Reynolds N.K."/>
            <person name="Stajich J.E."/>
            <person name="Barry K."/>
            <person name="Grigoriev I.V."/>
            <person name="Crous P."/>
            <person name="Smith M.E."/>
        </authorList>
    </citation>
    <scope>NUCLEOTIDE SEQUENCE</scope>
    <source>
        <strain evidence="1">RSA 2271</strain>
    </source>
</reference>
<comment type="caution">
    <text evidence="1">The sequence shown here is derived from an EMBL/GenBank/DDBJ whole genome shotgun (WGS) entry which is preliminary data.</text>
</comment>
<organism evidence="1 2">
    <name type="scientific">Spiromyces aspiralis</name>
    <dbReference type="NCBI Taxonomy" id="68401"/>
    <lineage>
        <taxon>Eukaryota</taxon>
        <taxon>Fungi</taxon>
        <taxon>Fungi incertae sedis</taxon>
        <taxon>Zoopagomycota</taxon>
        <taxon>Kickxellomycotina</taxon>
        <taxon>Kickxellomycetes</taxon>
        <taxon>Kickxellales</taxon>
        <taxon>Kickxellaceae</taxon>
        <taxon>Spiromyces</taxon>
    </lineage>
</organism>
<evidence type="ECO:0000313" key="2">
    <source>
        <dbReference type="Proteomes" id="UP001145114"/>
    </source>
</evidence>
<name>A0ACC1HF03_9FUNG</name>
<keyword evidence="2" id="KW-1185">Reference proteome</keyword>
<dbReference type="EMBL" id="JAMZIH010005469">
    <property type="protein sequence ID" value="KAJ1675134.1"/>
    <property type="molecule type" value="Genomic_DNA"/>
</dbReference>
<gene>
    <name evidence="1" type="ORF">EV182_001866</name>
</gene>
<accession>A0ACC1HF03</accession>
<protein>
    <submittedName>
        <fullName evidence="1">Uncharacterized protein</fullName>
    </submittedName>
</protein>
<evidence type="ECO:0000313" key="1">
    <source>
        <dbReference type="EMBL" id="KAJ1675134.1"/>
    </source>
</evidence>
<proteinExistence type="predicted"/>